<evidence type="ECO:0000256" key="2">
    <source>
        <dbReference type="ARBA" id="ARBA00022692"/>
    </source>
</evidence>
<dbReference type="InterPro" id="IPR001129">
    <property type="entry name" value="Membr-assoc_MAPEG"/>
</dbReference>
<comment type="subcellular location">
    <subcellularLocation>
        <location evidence="1">Membrane</location>
    </subcellularLocation>
</comment>
<proteinExistence type="predicted"/>
<dbReference type="SUPFAM" id="SSF161084">
    <property type="entry name" value="MAPEG domain-like"/>
    <property type="match status" value="1"/>
</dbReference>
<dbReference type="Gene3D" id="1.20.120.550">
    <property type="entry name" value="Membrane associated eicosanoid/glutathione metabolism-like domain"/>
    <property type="match status" value="1"/>
</dbReference>
<evidence type="ECO:0000256" key="1">
    <source>
        <dbReference type="ARBA" id="ARBA00004370"/>
    </source>
</evidence>
<feature type="transmembrane region" description="Helical" evidence="5">
    <location>
        <begin position="6"/>
        <end position="29"/>
    </location>
</feature>
<keyword evidence="2 5" id="KW-0812">Transmembrane</keyword>
<keyword evidence="3 5" id="KW-1133">Transmembrane helix</keyword>
<keyword evidence="4 5" id="KW-0472">Membrane</keyword>
<gene>
    <name evidence="6" type="ORF">N7456_004384</name>
</gene>
<evidence type="ECO:0000256" key="4">
    <source>
        <dbReference type="ARBA" id="ARBA00023136"/>
    </source>
</evidence>
<evidence type="ECO:0000313" key="7">
    <source>
        <dbReference type="Proteomes" id="UP001149165"/>
    </source>
</evidence>
<keyword evidence="7" id="KW-1185">Reference proteome</keyword>
<dbReference type="OrthoDB" id="4456959at2759"/>
<dbReference type="GO" id="GO:0016020">
    <property type="term" value="C:membrane"/>
    <property type="evidence" value="ECO:0007669"/>
    <property type="project" value="UniProtKB-SubCell"/>
</dbReference>
<reference evidence="6" key="2">
    <citation type="journal article" date="2023" name="IMA Fungus">
        <title>Comparative genomic study of the Penicillium genus elucidates a diverse pangenome and 15 lateral gene transfer events.</title>
        <authorList>
            <person name="Petersen C."/>
            <person name="Sorensen T."/>
            <person name="Nielsen M.R."/>
            <person name="Sondergaard T.E."/>
            <person name="Sorensen J.L."/>
            <person name="Fitzpatrick D.A."/>
            <person name="Frisvad J.C."/>
            <person name="Nielsen K.L."/>
        </authorList>
    </citation>
    <scope>NUCLEOTIDE SEQUENCE</scope>
    <source>
        <strain evidence="6">IBT 30069</strain>
    </source>
</reference>
<dbReference type="AlphaFoldDB" id="A0A9W9FWG6"/>
<feature type="transmembrane region" description="Helical" evidence="5">
    <location>
        <begin position="121"/>
        <end position="140"/>
    </location>
</feature>
<dbReference type="Pfam" id="PF01124">
    <property type="entry name" value="MAPEG"/>
    <property type="match status" value="1"/>
</dbReference>
<sequence length="143" mass="16119">MFHSTASGLLGPVIVLNAWTLAMEVWMYAVNIPIFRRIKFDNTTTKSQLDAQTPGYARWKRDNYNHLMEQPTQFYAIALTLAIIRGGQVESLDVLLAWMYTGTRIIHSLVHATRNVLMIRFGLFAFSSSLLATMVARAALALL</sequence>
<name>A0A9W9FWG6_9EURO</name>
<dbReference type="InterPro" id="IPR023352">
    <property type="entry name" value="MAPEG-like_dom_sf"/>
</dbReference>
<evidence type="ECO:0000313" key="6">
    <source>
        <dbReference type="EMBL" id="KAJ5107709.1"/>
    </source>
</evidence>
<evidence type="ECO:0000256" key="5">
    <source>
        <dbReference type="SAM" id="Phobius"/>
    </source>
</evidence>
<dbReference type="EMBL" id="JAPQKH010000003">
    <property type="protein sequence ID" value="KAJ5107709.1"/>
    <property type="molecule type" value="Genomic_DNA"/>
</dbReference>
<evidence type="ECO:0000256" key="3">
    <source>
        <dbReference type="ARBA" id="ARBA00022989"/>
    </source>
</evidence>
<organism evidence="6 7">
    <name type="scientific">Penicillium angulare</name>
    <dbReference type="NCBI Taxonomy" id="116970"/>
    <lineage>
        <taxon>Eukaryota</taxon>
        <taxon>Fungi</taxon>
        <taxon>Dikarya</taxon>
        <taxon>Ascomycota</taxon>
        <taxon>Pezizomycotina</taxon>
        <taxon>Eurotiomycetes</taxon>
        <taxon>Eurotiomycetidae</taxon>
        <taxon>Eurotiales</taxon>
        <taxon>Aspergillaceae</taxon>
        <taxon>Penicillium</taxon>
    </lineage>
</organism>
<reference evidence="6" key="1">
    <citation type="submission" date="2022-11" db="EMBL/GenBank/DDBJ databases">
        <authorList>
            <person name="Petersen C."/>
        </authorList>
    </citation>
    <scope>NUCLEOTIDE SEQUENCE</scope>
    <source>
        <strain evidence="6">IBT 30069</strain>
    </source>
</reference>
<comment type="caution">
    <text evidence="6">The sequence shown here is derived from an EMBL/GenBank/DDBJ whole genome shotgun (WGS) entry which is preliminary data.</text>
</comment>
<evidence type="ECO:0008006" key="8">
    <source>
        <dbReference type="Google" id="ProtNLM"/>
    </source>
</evidence>
<protein>
    <recommendedName>
        <fullName evidence="8">Membrane-associated, eicosanoid/glutathione metabolism (MAPEG) protein</fullName>
    </recommendedName>
</protein>
<accession>A0A9W9FWG6</accession>
<dbReference type="Proteomes" id="UP001149165">
    <property type="component" value="Unassembled WGS sequence"/>
</dbReference>